<accession>A8R9U5</accession>
<proteinExistence type="predicted"/>
<gene>
    <name evidence="1" type="ORF">EUBDOL_00611</name>
</gene>
<dbReference type="HOGENOM" id="CLU_3251641_0_0_9"/>
<organism evidence="1 2">
    <name type="scientific">Amedibacillus dolichus DSM 3991</name>
    <dbReference type="NCBI Taxonomy" id="428127"/>
    <lineage>
        <taxon>Bacteria</taxon>
        <taxon>Bacillati</taxon>
        <taxon>Bacillota</taxon>
        <taxon>Erysipelotrichia</taxon>
        <taxon>Erysipelotrichales</taxon>
        <taxon>Erysipelotrichaceae</taxon>
        <taxon>Amedibacillus</taxon>
    </lineage>
</organism>
<sequence>MWKEIEYKRWKLAIYNIRKSFCYEWRESRLIFVKEEERDQMK</sequence>
<dbReference type="STRING" id="428127.EUBDOL_00611"/>
<protein>
    <submittedName>
        <fullName evidence="1">Uncharacterized protein</fullName>
    </submittedName>
</protein>
<dbReference type="EMBL" id="ABAW02000018">
    <property type="protein sequence ID" value="EDP11433.1"/>
    <property type="molecule type" value="Genomic_DNA"/>
</dbReference>
<comment type="caution">
    <text evidence="1">The sequence shown here is derived from an EMBL/GenBank/DDBJ whole genome shotgun (WGS) entry which is preliminary data.</text>
</comment>
<reference evidence="1 2" key="2">
    <citation type="submission" date="2007-09" db="EMBL/GenBank/DDBJ databases">
        <authorList>
            <person name="Fulton L."/>
            <person name="Clifton S."/>
            <person name="Fulton B."/>
            <person name="Xu J."/>
            <person name="Minx P."/>
            <person name="Pepin K.H."/>
            <person name="Johnson M."/>
            <person name="Thiruvilangam P."/>
            <person name="Bhonagiri V."/>
            <person name="Nash W.E."/>
            <person name="Mardis E.R."/>
            <person name="Wilson R.K."/>
        </authorList>
    </citation>
    <scope>NUCLEOTIDE SEQUENCE [LARGE SCALE GENOMIC DNA]</scope>
    <source>
        <strain evidence="1 2">DSM 3991</strain>
    </source>
</reference>
<name>A8R9U5_9FIRM</name>
<dbReference type="AlphaFoldDB" id="A8R9U5"/>
<evidence type="ECO:0000313" key="1">
    <source>
        <dbReference type="EMBL" id="EDP11433.1"/>
    </source>
</evidence>
<reference evidence="1 2" key="1">
    <citation type="submission" date="2007-09" db="EMBL/GenBank/DDBJ databases">
        <title>Draft genome sequence of Eubacterium dolichum (DSM 3991).</title>
        <authorList>
            <person name="Sudarsanam P."/>
            <person name="Ley R."/>
            <person name="Guruge J."/>
            <person name="Turnbaugh P.J."/>
            <person name="Mahowald M."/>
            <person name="Liep D."/>
            <person name="Gordon J."/>
        </authorList>
    </citation>
    <scope>NUCLEOTIDE SEQUENCE [LARGE SCALE GENOMIC DNA]</scope>
    <source>
        <strain evidence="1 2">DSM 3991</strain>
    </source>
</reference>
<evidence type="ECO:0000313" key="2">
    <source>
        <dbReference type="Proteomes" id="UP000004090"/>
    </source>
</evidence>
<dbReference type="Proteomes" id="UP000004090">
    <property type="component" value="Unassembled WGS sequence"/>
</dbReference>